<evidence type="ECO:0000313" key="12">
    <source>
        <dbReference type="Proteomes" id="UP000228711"/>
    </source>
</evidence>
<keyword evidence="3" id="KW-0378">Hydrolase</keyword>
<dbReference type="InterPro" id="IPR027417">
    <property type="entry name" value="P-loop_NTPase"/>
</dbReference>
<dbReference type="GO" id="GO:0016787">
    <property type="term" value="F:hydrolase activity"/>
    <property type="evidence" value="ECO:0007669"/>
    <property type="project" value="UniProtKB-KW"/>
</dbReference>
<feature type="domain" description="Helicase ATP-binding" evidence="9">
    <location>
        <begin position="200"/>
        <end position="373"/>
    </location>
</feature>
<dbReference type="SMART" id="SM00490">
    <property type="entry name" value="HELICc"/>
    <property type="match status" value="1"/>
</dbReference>
<evidence type="ECO:0000256" key="2">
    <source>
        <dbReference type="ARBA" id="ARBA00022763"/>
    </source>
</evidence>
<evidence type="ECO:0000256" key="4">
    <source>
        <dbReference type="ARBA" id="ARBA00022806"/>
    </source>
</evidence>
<dbReference type="Pfam" id="PF17191">
    <property type="entry name" value="RecG_wedge"/>
    <property type="match status" value="1"/>
</dbReference>
<dbReference type="AlphaFoldDB" id="A0A2H0YV94"/>
<dbReference type="SUPFAM" id="SSF50249">
    <property type="entry name" value="Nucleic acid-binding proteins"/>
    <property type="match status" value="1"/>
</dbReference>
<dbReference type="EMBL" id="PEXV01000066">
    <property type="protein sequence ID" value="PIS41672.1"/>
    <property type="molecule type" value="Genomic_DNA"/>
</dbReference>
<dbReference type="InterPro" id="IPR047112">
    <property type="entry name" value="RecG/Mfd"/>
</dbReference>
<dbReference type="Proteomes" id="UP000228711">
    <property type="component" value="Unassembled WGS sequence"/>
</dbReference>
<dbReference type="Pfam" id="PF00270">
    <property type="entry name" value="DEAD"/>
    <property type="match status" value="1"/>
</dbReference>
<dbReference type="SMART" id="SM00487">
    <property type="entry name" value="DEXDc"/>
    <property type="match status" value="1"/>
</dbReference>
<dbReference type="InterPro" id="IPR011545">
    <property type="entry name" value="DEAD/DEAH_box_helicase_dom"/>
</dbReference>
<dbReference type="CDD" id="cd04488">
    <property type="entry name" value="RecG_wedge_OBF"/>
    <property type="match status" value="1"/>
</dbReference>
<comment type="caution">
    <text evidence="11">The sequence shown here is derived from an EMBL/GenBank/DDBJ whole genome shotgun (WGS) entry which is preliminary data.</text>
</comment>
<evidence type="ECO:0000256" key="6">
    <source>
        <dbReference type="ARBA" id="ARBA00023125"/>
    </source>
</evidence>
<dbReference type="Gene3D" id="2.40.50.140">
    <property type="entry name" value="Nucleic acid-binding proteins"/>
    <property type="match status" value="1"/>
</dbReference>
<accession>A0A2H0YV94</accession>
<evidence type="ECO:0000256" key="1">
    <source>
        <dbReference type="ARBA" id="ARBA00022741"/>
    </source>
</evidence>
<dbReference type="PANTHER" id="PTHR47964">
    <property type="entry name" value="ATP-DEPENDENT DNA HELICASE HOMOLOG RECG, CHLOROPLASTIC"/>
    <property type="match status" value="1"/>
</dbReference>
<keyword evidence="5" id="KW-0067">ATP-binding</keyword>
<sequence length="594" mass="65666">PRKWMRFTEGLIEDASGSIKIIWFNQPYLATSLHEGDDIFIAGRIDVGKYGMQFVNPVYEHVSDNPTHTARVVPVYSTTKSVTQKTIRALTKTVLPLADALTDPLPENIRKEFSLMPFSAALKIVHFPVTTKHAEQARHRIATQEVIDLLLSLRDATQLRKNEHGIIYEDAEKKINSFVQQLPFQLTPSQSQACKVITKDLSKKYPMKRLLNGDVGSGKTVIAHLTALAVVAKGDQAVLLAPTDILAQQHFRSFLQLFQKHDITVALFTRTSRILFKNGAESHLTKKQMLDALAHNTASYVVGTHAVIQKDVQWHSLALAIVDEQHRFGVRQRGGLLLTARDKRIPHYLSLTATPIPRSLARLLFTGADVSLLTEKPGKRQEVITKILRENQRGIAYTHIRNAILQGEQAFVICPIIDESDTLGVKAATAVYEDLSKNIFPDLTVGLLHGKLSQRKKDETMASFVSNETQILVATAVVEVGVDVPNATTMLIEGAERFGLAQLHQFRGRIGRNDKPATCYAIQTDNTKGVIPRLGAFSTTTDGFRLAQLDLELRGPGALFGTLQSGFLPLKIANLADTALIARAQKIVAALSDH</sequence>
<dbReference type="InterPro" id="IPR045562">
    <property type="entry name" value="RecG_dom3_C"/>
</dbReference>
<dbReference type="SUPFAM" id="SSF52540">
    <property type="entry name" value="P-loop containing nucleoside triphosphate hydrolases"/>
    <property type="match status" value="2"/>
</dbReference>
<feature type="domain" description="Helicase C-terminal" evidence="10">
    <location>
        <begin position="406"/>
        <end position="552"/>
    </location>
</feature>
<dbReference type="GO" id="GO:0005524">
    <property type="term" value="F:ATP binding"/>
    <property type="evidence" value="ECO:0007669"/>
    <property type="project" value="UniProtKB-KW"/>
</dbReference>
<dbReference type="Gene3D" id="3.40.50.300">
    <property type="entry name" value="P-loop containing nucleotide triphosphate hydrolases"/>
    <property type="match status" value="2"/>
</dbReference>
<name>A0A2H0YV94_9BACT</name>
<dbReference type="Pfam" id="PF00271">
    <property type="entry name" value="Helicase_C"/>
    <property type="match status" value="1"/>
</dbReference>
<dbReference type="GO" id="GO:0003678">
    <property type="term" value="F:DNA helicase activity"/>
    <property type="evidence" value="ECO:0007669"/>
    <property type="project" value="TreeGrafter"/>
</dbReference>
<evidence type="ECO:0000313" key="11">
    <source>
        <dbReference type="EMBL" id="PIS41672.1"/>
    </source>
</evidence>
<keyword evidence="2" id="KW-0227">DNA damage</keyword>
<dbReference type="InterPro" id="IPR001650">
    <property type="entry name" value="Helicase_C-like"/>
</dbReference>
<dbReference type="PANTHER" id="PTHR47964:SF1">
    <property type="entry name" value="ATP-DEPENDENT DNA HELICASE HOMOLOG RECG, CHLOROPLASTIC"/>
    <property type="match status" value="1"/>
</dbReference>
<dbReference type="GO" id="GO:0006281">
    <property type="term" value="P:DNA repair"/>
    <property type="evidence" value="ECO:0007669"/>
    <property type="project" value="UniProtKB-KW"/>
</dbReference>
<evidence type="ECO:0000259" key="9">
    <source>
        <dbReference type="PROSITE" id="PS51192"/>
    </source>
</evidence>
<evidence type="ECO:0000259" key="10">
    <source>
        <dbReference type="PROSITE" id="PS51194"/>
    </source>
</evidence>
<evidence type="ECO:0000256" key="7">
    <source>
        <dbReference type="ARBA" id="ARBA00023204"/>
    </source>
</evidence>
<evidence type="ECO:0000256" key="8">
    <source>
        <dbReference type="ARBA" id="ARBA00049819"/>
    </source>
</evidence>
<keyword evidence="1" id="KW-0547">Nucleotide-binding</keyword>
<dbReference type="Pfam" id="PF19833">
    <property type="entry name" value="RecG_dom3_C"/>
    <property type="match status" value="1"/>
</dbReference>
<evidence type="ECO:0000256" key="5">
    <source>
        <dbReference type="ARBA" id="ARBA00022840"/>
    </source>
</evidence>
<dbReference type="GO" id="GO:0003677">
    <property type="term" value="F:DNA binding"/>
    <property type="evidence" value="ECO:0007669"/>
    <property type="project" value="UniProtKB-KW"/>
</dbReference>
<dbReference type="PROSITE" id="PS51194">
    <property type="entry name" value="HELICASE_CTER"/>
    <property type="match status" value="1"/>
</dbReference>
<protein>
    <recommendedName>
        <fullName evidence="8">Probable DNA 3'-5' helicase RecG</fullName>
    </recommendedName>
</protein>
<dbReference type="InterPro" id="IPR033454">
    <property type="entry name" value="RecG_wedge"/>
</dbReference>
<keyword evidence="6" id="KW-0238">DNA-binding</keyword>
<evidence type="ECO:0000256" key="3">
    <source>
        <dbReference type="ARBA" id="ARBA00022801"/>
    </source>
</evidence>
<dbReference type="InterPro" id="IPR014001">
    <property type="entry name" value="Helicase_ATP-bd"/>
</dbReference>
<keyword evidence="4 11" id="KW-0347">Helicase</keyword>
<proteinExistence type="predicted"/>
<keyword evidence="7" id="KW-0234">DNA repair</keyword>
<reference evidence="12" key="1">
    <citation type="submission" date="2017-09" db="EMBL/GenBank/DDBJ databases">
        <title>Depth-based differentiation of microbial function through sediment-hosted aquifers and enrichment of novel symbionts in the deep terrestrial subsurface.</title>
        <authorList>
            <person name="Probst A.J."/>
            <person name="Ladd B."/>
            <person name="Jarett J.K."/>
            <person name="Geller-Mcgrath D.E."/>
            <person name="Sieber C.M.K."/>
            <person name="Emerson J.B."/>
            <person name="Anantharaman K."/>
            <person name="Thomas B.C."/>
            <person name="Malmstrom R."/>
            <person name="Stieglmeier M."/>
            <person name="Klingl A."/>
            <person name="Woyke T."/>
            <person name="Ryan C.M."/>
            <person name="Banfield J.F."/>
        </authorList>
    </citation>
    <scope>NUCLEOTIDE SEQUENCE [LARGE SCALE GENOMIC DNA]</scope>
</reference>
<dbReference type="PROSITE" id="PS51192">
    <property type="entry name" value="HELICASE_ATP_BIND_1"/>
    <property type="match status" value="1"/>
</dbReference>
<feature type="non-terminal residue" evidence="11">
    <location>
        <position position="1"/>
    </location>
</feature>
<gene>
    <name evidence="11" type="ORF">COT25_01780</name>
</gene>
<dbReference type="InterPro" id="IPR012340">
    <property type="entry name" value="NA-bd_OB-fold"/>
</dbReference>
<organism evidence="11 12">
    <name type="scientific">Candidatus Kerfeldbacteria bacterium CG08_land_8_20_14_0_20_42_7</name>
    <dbReference type="NCBI Taxonomy" id="2014245"/>
    <lineage>
        <taxon>Bacteria</taxon>
        <taxon>Candidatus Kerfeldiibacteriota</taxon>
    </lineage>
</organism>